<gene>
    <name evidence="5" type="ORF">SAMN05660865_01445</name>
</gene>
<dbReference type="AlphaFoldDB" id="A0A1H5WCR3"/>
<name>A0A1H5WCR3_9CLOT</name>
<dbReference type="PANTHER" id="PTHR21075">
    <property type="entry name" value="ANAEROBIC RIBONUCLEOSIDE-TRIPHOSPHATE REDUCTASE"/>
    <property type="match status" value="1"/>
</dbReference>
<dbReference type="GO" id="GO:0008998">
    <property type="term" value="F:ribonucleoside-triphosphate reductase (thioredoxin) activity"/>
    <property type="evidence" value="ECO:0007669"/>
    <property type="project" value="InterPro"/>
</dbReference>
<dbReference type="GO" id="GO:0009265">
    <property type="term" value="P:2'-deoxyribonucleotide biosynthetic process"/>
    <property type="evidence" value="ECO:0007669"/>
    <property type="project" value="TreeGrafter"/>
</dbReference>
<evidence type="ECO:0000313" key="6">
    <source>
        <dbReference type="Proteomes" id="UP000242850"/>
    </source>
</evidence>
<evidence type="ECO:0000256" key="3">
    <source>
        <dbReference type="PROSITE-ProRule" id="PRU00492"/>
    </source>
</evidence>
<evidence type="ECO:0000256" key="2">
    <source>
        <dbReference type="ARBA" id="ARBA00022840"/>
    </source>
</evidence>
<sequence length="686" mass="78021">MLWDEGEILMFTKVRKRDGRVVNFTKEKITRAIFLAAQNVGGTDYLKAEELTEKVISYMMSNLPEDEIPSVEFIQDCVEKVLIENGHAKTAKAYILYRDKRTRYREAKSELMDIVKEILKETSRENANIGNSPSAKMLQIASAASKQYYLHNVIPEEMAKAHINADIHIHDLDFYGKTLNCLQIDLTKLLLNGFNTGYGYIRPPKRISSATAQAAIILQSNQNDMYGGQSFPHFDKSMAEVIRTFKEKPSYEEVYQAMEALVYNLNSMHSRAGAQVPFSSINLGTDTSEEGRMVIRAMLEAFDRGLGRGESPIFPNLVFRLKKGVNFEEGDPNYDLFKLAMKVAAHRMNPTFSFMDSSFNAKYGDEISYMGCRTRTIQNRNGLEISAGRGNIAPVTINLPRLALKAGFQNIEGFFKNLDEILDLCKRQLLHRFEVVANLKVKDLPFLMGQKLYMGSENLKEEDTIREAIKNGTLGIGFIGLAETLKALIGKHHGESKEALELGYKIVEYIRNYTDRISEETGLNFVCYATPAEGTAGRFVPIDRKIFGIIEGVTDKDYYTNSYHVPVDYQISIFDKIEIEGRFHKLCNGGHITYVELPSTLEHNLEAFEKILKWMAKCDVGYAGINFPIDECRVCGYRGLIHNECPECGSEDIRRIRRITGYLSTIDRFNDAKKKELYDRVKHSWD</sequence>
<dbReference type="Pfam" id="PF13597">
    <property type="entry name" value="NRDD"/>
    <property type="match status" value="1"/>
</dbReference>
<dbReference type="NCBIfam" id="TIGR02487">
    <property type="entry name" value="NrdD"/>
    <property type="match status" value="1"/>
</dbReference>
<evidence type="ECO:0000259" key="4">
    <source>
        <dbReference type="PROSITE" id="PS51161"/>
    </source>
</evidence>
<dbReference type="GO" id="GO:0006260">
    <property type="term" value="P:DNA replication"/>
    <property type="evidence" value="ECO:0007669"/>
    <property type="project" value="InterPro"/>
</dbReference>
<reference evidence="6" key="1">
    <citation type="submission" date="2016-10" db="EMBL/GenBank/DDBJ databases">
        <authorList>
            <person name="Varghese N."/>
            <person name="Submissions S."/>
        </authorList>
    </citation>
    <scope>NUCLEOTIDE SEQUENCE [LARGE SCALE GENOMIC DNA]</scope>
    <source>
        <strain evidence="6">DSM 5463</strain>
    </source>
</reference>
<dbReference type="Proteomes" id="UP000242850">
    <property type="component" value="Unassembled WGS sequence"/>
</dbReference>
<dbReference type="GO" id="GO:0031250">
    <property type="term" value="C:anaerobic ribonucleoside-triphosphate reductase complex"/>
    <property type="evidence" value="ECO:0007669"/>
    <property type="project" value="TreeGrafter"/>
</dbReference>
<dbReference type="PROSITE" id="PS51161">
    <property type="entry name" value="ATP_CONE"/>
    <property type="match status" value="1"/>
</dbReference>
<dbReference type="CDD" id="cd01675">
    <property type="entry name" value="RNR_III"/>
    <property type="match status" value="1"/>
</dbReference>
<keyword evidence="6" id="KW-1185">Reference proteome</keyword>
<dbReference type="InterPro" id="IPR012833">
    <property type="entry name" value="NrdD"/>
</dbReference>
<dbReference type="EMBL" id="FNUK01000018">
    <property type="protein sequence ID" value="SEF97170.1"/>
    <property type="molecule type" value="Genomic_DNA"/>
</dbReference>
<dbReference type="SUPFAM" id="SSF51998">
    <property type="entry name" value="PFL-like glycyl radical enzymes"/>
    <property type="match status" value="1"/>
</dbReference>
<dbReference type="InterPro" id="IPR005144">
    <property type="entry name" value="ATP-cone_dom"/>
</dbReference>
<organism evidence="5 6">
    <name type="scientific">Caloramator fervidus</name>
    <dbReference type="NCBI Taxonomy" id="29344"/>
    <lineage>
        <taxon>Bacteria</taxon>
        <taxon>Bacillati</taxon>
        <taxon>Bacillota</taxon>
        <taxon>Clostridia</taxon>
        <taxon>Eubacteriales</taxon>
        <taxon>Clostridiaceae</taxon>
        <taxon>Caloramator</taxon>
    </lineage>
</organism>
<keyword evidence="2 3" id="KW-0067">ATP-binding</keyword>
<accession>A0A1H5WCR3</accession>
<proteinExistence type="predicted"/>
<evidence type="ECO:0000313" key="5">
    <source>
        <dbReference type="EMBL" id="SEF97170.1"/>
    </source>
</evidence>
<keyword evidence="1 3" id="KW-0547">Nucleotide-binding</keyword>
<evidence type="ECO:0000256" key="1">
    <source>
        <dbReference type="ARBA" id="ARBA00022741"/>
    </source>
</evidence>
<protein>
    <submittedName>
        <fullName evidence="5">Ribonucleoside-triphosphate reductase class III catalytic subunit</fullName>
    </submittedName>
</protein>
<dbReference type="GO" id="GO:0005524">
    <property type="term" value="F:ATP binding"/>
    <property type="evidence" value="ECO:0007669"/>
    <property type="project" value="UniProtKB-UniRule"/>
</dbReference>
<dbReference type="Gene3D" id="3.20.70.20">
    <property type="match status" value="1"/>
</dbReference>
<dbReference type="PANTHER" id="PTHR21075:SF0">
    <property type="entry name" value="ANAEROBIC RIBONUCLEOSIDE-TRIPHOSPHATE REDUCTASE"/>
    <property type="match status" value="1"/>
</dbReference>
<dbReference type="GO" id="GO:0004748">
    <property type="term" value="F:ribonucleoside-diphosphate reductase activity, thioredoxin disulfide as acceptor"/>
    <property type="evidence" value="ECO:0007669"/>
    <property type="project" value="TreeGrafter"/>
</dbReference>
<feature type="domain" description="ATP-cone" evidence="4">
    <location>
        <begin position="12"/>
        <end position="105"/>
    </location>
</feature>
<dbReference type="Pfam" id="PF03477">
    <property type="entry name" value="ATP-cone"/>
    <property type="match status" value="1"/>
</dbReference>